<gene>
    <name evidence="1" type="ORF">KCG45_01140</name>
</gene>
<evidence type="ECO:0000313" key="1">
    <source>
        <dbReference type="EMBL" id="MBV7264779.1"/>
    </source>
</evidence>
<name>A0ABS6SIE7_9SPHN</name>
<sequence length="507" mass="56598">MMLVGPQPAASKNAPCYSARPITIERVAASKPYSRSQGPSKLKFAFEATTPLLSDNVKDPPDASKHYLREVFWHIQPDYRLVGPINVPDHLVLGTDGHFIYLRESKHLAGGYEEFVGRTREDRIWSLAPDGQMELVEGPWTEERWALSVENAQSGLGKVFLVGWPQEPRSSTRQTYFALKEGRVEFWGEDRPFIPKKSFPEFNFAVQDDGHGLSLKSSKSEETHALSLPHTMEHGWWESLNIDRYGWLFAEGYGNDYAIKLNLEKSLNVDQVHRFTGRSWFGRLAEWLFGIGPETDISSTQWSSQCADFSPTLRLTLFCDPAKVLREGVLQDFPQHSGELDRYLGDASGLEVALIKGPQNELYAFDGEAIQLVSDSLGSFVKAHDVPEAKRTFVTGGSGGYELTGSFPNLALVKLADRTSRVEGSYETEGLNQAFRRMTFMSAPGSGGVLGINRNSVWHIGEGSNDLIWQASNARILTSEIAPVADWDGLIFLTEDSRANLIKRCSE</sequence>
<proteinExistence type="predicted"/>
<dbReference type="RefSeq" id="WP_218315316.1">
    <property type="nucleotide sequence ID" value="NZ_JAGSPB010000001.1"/>
</dbReference>
<organism evidence="1 2">
    <name type="scientific">Erythrobacter ani</name>
    <dbReference type="NCBI Taxonomy" id="2827235"/>
    <lineage>
        <taxon>Bacteria</taxon>
        <taxon>Pseudomonadati</taxon>
        <taxon>Pseudomonadota</taxon>
        <taxon>Alphaproteobacteria</taxon>
        <taxon>Sphingomonadales</taxon>
        <taxon>Erythrobacteraceae</taxon>
        <taxon>Erythrobacter/Porphyrobacter group</taxon>
        <taxon>Erythrobacter</taxon>
    </lineage>
</organism>
<accession>A0ABS6SIE7</accession>
<protein>
    <submittedName>
        <fullName evidence="1">Uncharacterized protein</fullName>
    </submittedName>
</protein>
<evidence type="ECO:0000313" key="2">
    <source>
        <dbReference type="Proteomes" id="UP000699975"/>
    </source>
</evidence>
<keyword evidence="2" id="KW-1185">Reference proteome</keyword>
<dbReference type="EMBL" id="JAGSPB010000001">
    <property type="protein sequence ID" value="MBV7264779.1"/>
    <property type="molecule type" value="Genomic_DNA"/>
</dbReference>
<comment type="caution">
    <text evidence="1">The sequence shown here is derived from an EMBL/GenBank/DDBJ whole genome shotgun (WGS) entry which is preliminary data.</text>
</comment>
<reference evidence="1 2" key="1">
    <citation type="submission" date="2021-04" db="EMBL/GenBank/DDBJ databases">
        <authorList>
            <person name="Pira H."/>
            <person name="Risdian C."/>
            <person name="Wink J."/>
        </authorList>
    </citation>
    <scope>NUCLEOTIDE SEQUENCE [LARGE SCALE GENOMIC DNA]</scope>
    <source>
        <strain evidence="1 2">WH131</strain>
    </source>
</reference>
<dbReference type="Proteomes" id="UP000699975">
    <property type="component" value="Unassembled WGS sequence"/>
</dbReference>